<evidence type="ECO:0000313" key="1">
    <source>
        <dbReference type="EMBL" id="RLK50755.1"/>
    </source>
</evidence>
<dbReference type="AlphaFoldDB" id="A0A498C4R3"/>
<dbReference type="OrthoDB" id="5796512at2"/>
<sequence>MSRWNAYIKPGAMEDAHASLGKLADETFTVEAEDQTEALAEVKAQLSERYNMSTLPADLLDDWLVIQPAGRR</sequence>
<protein>
    <submittedName>
        <fullName evidence="1">Uncharacterized protein</fullName>
    </submittedName>
</protein>
<gene>
    <name evidence="1" type="ORF">DFR31_0661</name>
</gene>
<organism evidence="1 2">
    <name type="scientific">Alkalispirillum mobile</name>
    <dbReference type="NCBI Taxonomy" id="85925"/>
    <lineage>
        <taxon>Bacteria</taxon>
        <taxon>Pseudomonadati</taxon>
        <taxon>Pseudomonadota</taxon>
        <taxon>Gammaproteobacteria</taxon>
        <taxon>Chromatiales</taxon>
        <taxon>Ectothiorhodospiraceae</taxon>
        <taxon>Alkalispirillum</taxon>
    </lineage>
</organism>
<dbReference type="EMBL" id="RCDA01000001">
    <property type="protein sequence ID" value="RLK50755.1"/>
    <property type="molecule type" value="Genomic_DNA"/>
</dbReference>
<keyword evidence="2" id="KW-1185">Reference proteome</keyword>
<reference evidence="1 2" key="1">
    <citation type="submission" date="2018-10" db="EMBL/GenBank/DDBJ databases">
        <title>Genomic Encyclopedia of Type Strains, Phase IV (KMG-IV): sequencing the most valuable type-strain genomes for metagenomic binning, comparative biology and taxonomic classification.</title>
        <authorList>
            <person name="Goeker M."/>
        </authorList>
    </citation>
    <scope>NUCLEOTIDE SEQUENCE [LARGE SCALE GENOMIC DNA]</scope>
    <source>
        <strain evidence="1 2">DSM 12769</strain>
    </source>
</reference>
<dbReference type="Proteomes" id="UP000275461">
    <property type="component" value="Unassembled WGS sequence"/>
</dbReference>
<proteinExistence type="predicted"/>
<evidence type="ECO:0000313" key="2">
    <source>
        <dbReference type="Proteomes" id="UP000275461"/>
    </source>
</evidence>
<accession>A0A498C4R3</accession>
<dbReference type="RefSeq" id="WP_121441216.1">
    <property type="nucleotide sequence ID" value="NZ_RCDA01000001.1"/>
</dbReference>
<name>A0A498C4R3_9GAMM</name>
<comment type="caution">
    <text evidence="1">The sequence shown here is derived from an EMBL/GenBank/DDBJ whole genome shotgun (WGS) entry which is preliminary data.</text>
</comment>